<gene>
    <name evidence="11" type="ORF">EDC65_1841</name>
</gene>
<dbReference type="AlphaFoldDB" id="A0A3N1MFS5"/>
<evidence type="ECO:0000256" key="7">
    <source>
        <dbReference type="ARBA" id="ARBA00074848"/>
    </source>
</evidence>
<dbReference type="FunFam" id="3.40.50.1970:FF:000003">
    <property type="entry name" value="Alcohol dehydrogenase, iron-containing"/>
    <property type="match status" value="1"/>
</dbReference>
<comment type="catalytic activity">
    <reaction evidence="5">
        <text>a secondary alcohol + NAD(+) = a ketone + NADH + H(+)</text>
        <dbReference type="Rhea" id="RHEA:10740"/>
        <dbReference type="ChEBI" id="CHEBI:15378"/>
        <dbReference type="ChEBI" id="CHEBI:17087"/>
        <dbReference type="ChEBI" id="CHEBI:35681"/>
        <dbReference type="ChEBI" id="CHEBI:57540"/>
        <dbReference type="ChEBI" id="CHEBI:57945"/>
        <dbReference type="EC" id="1.1.1.1"/>
    </reaction>
</comment>
<dbReference type="SUPFAM" id="SSF56796">
    <property type="entry name" value="Dehydroquinate synthase-like"/>
    <property type="match status" value="1"/>
</dbReference>
<dbReference type="InterPro" id="IPR018211">
    <property type="entry name" value="ADH_Fe_CS"/>
</dbReference>
<dbReference type="InterPro" id="IPR001670">
    <property type="entry name" value="ADH_Fe/GldA"/>
</dbReference>
<keyword evidence="4" id="KW-0520">NAD</keyword>
<comment type="catalytic activity">
    <reaction evidence="6">
        <text>a primary alcohol + NAD(+) = an aldehyde + NADH + H(+)</text>
        <dbReference type="Rhea" id="RHEA:10736"/>
        <dbReference type="ChEBI" id="CHEBI:15378"/>
        <dbReference type="ChEBI" id="CHEBI:15734"/>
        <dbReference type="ChEBI" id="CHEBI:17478"/>
        <dbReference type="ChEBI" id="CHEBI:57540"/>
        <dbReference type="ChEBI" id="CHEBI:57945"/>
        <dbReference type="EC" id="1.1.1.1"/>
    </reaction>
</comment>
<dbReference type="InterPro" id="IPR056798">
    <property type="entry name" value="ADH_Fe_C"/>
</dbReference>
<reference evidence="11 12" key="1">
    <citation type="submission" date="2018-11" db="EMBL/GenBank/DDBJ databases">
        <title>Genomic Encyclopedia of Type Strains, Phase IV (KMG-IV): sequencing the most valuable type-strain genomes for metagenomic binning, comparative biology and taxonomic classification.</title>
        <authorList>
            <person name="Goeker M."/>
        </authorList>
    </citation>
    <scope>NUCLEOTIDE SEQUENCE [LARGE SCALE GENOMIC DNA]</scope>
    <source>
        <strain evidence="11 12">DSM 5900</strain>
    </source>
</reference>
<evidence type="ECO:0000256" key="3">
    <source>
        <dbReference type="ARBA" id="ARBA00023002"/>
    </source>
</evidence>
<evidence type="ECO:0000313" key="11">
    <source>
        <dbReference type="EMBL" id="ROQ00046.1"/>
    </source>
</evidence>
<sequence>MALINYLTRIQFDFGALALLPDEMKLIGMARPLIVTDRGVVAAGLFDRVKATLPATVETALFDGTPANPTERAALAALEAYRAHDADGIIAIGGGSSMDLAKAVAVLATHAPPLVQYAAAEGGVARITSKVAPIIAIPTTAGTGSEVGRGAIIIFNDGRKIGLISPYLLPRLALCDPELTLGLPAGITAGTGMDALTHCVETFLSPNVNPPADAIALDGARRAARHLVRAVENGQDREARWNMMMAAMEGAMAFQKGLGAVHSMSHPLGSLEELKLHHGTLNAVILPTILRWNDGHVGDKYDRLREAMELPGATDLARHVEQLNARIGLPDGLKAMGVPTQVLPRLSEAAIKDHCHLTTPRQPTVAEYEKLFLEAM</sequence>
<dbReference type="Pfam" id="PF25137">
    <property type="entry name" value="ADH_Fe_C"/>
    <property type="match status" value="1"/>
</dbReference>
<evidence type="ECO:0000256" key="1">
    <source>
        <dbReference type="ARBA" id="ARBA00001962"/>
    </source>
</evidence>
<evidence type="ECO:0000256" key="4">
    <source>
        <dbReference type="ARBA" id="ARBA00023027"/>
    </source>
</evidence>
<dbReference type="Gene3D" id="1.20.1090.10">
    <property type="entry name" value="Dehydroquinate synthase-like - alpha domain"/>
    <property type="match status" value="1"/>
</dbReference>
<feature type="domain" description="Fe-containing alcohol dehydrogenase-like C-terminal" evidence="10">
    <location>
        <begin position="188"/>
        <end position="375"/>
    </location>
</feature>
<protein>
    <recommendedName>
        <fullName evidence="7">Alcohol dehydrogenase 2</fullName>
    </recommendedName>
    <alternativeName>
        <fullName evidence="8">Alcohol dehydrogenase II</fullName>
    </alternativeName>
</protein>
<dbReference type="PROSITE" id="PS00913">
    <property type="entry name" value="ADH_IRON_1"/>
    <property type="match status" value="1"/>
</dbReference>
<dbReference type="PANTHER" id="PTHR11496:SF102">
    <property type="entry name" value="ALCOHOL DEHYDROGENASE 4"/>
    <property type="match status" value="1"/>
</dbReference>
<dbReference type="PANTHER" id="PTHR11496">
    <property type="entry name" value="ALCOHOL DEHYDROGENASE"/>
    <property type="match status" value="1"/>
</dbReference>
<feature type="domain" description="Alcohol dehydrogenase iron-type/glycerol dehydrogenase GldA" evidence="9">
    <location>
        <begin position="8"/>
        <end position="177"/>
    </location>
</feature>
<comment type="similarity">
    <text evidence="2">Belongs to the iron-containing alcohol dehydrogenase family.</text>
</comment>
<evidence type="ECO:0000256" key="2">
    <source>
        <dbReference type="ARBA" id="ARBA00007358"/>
    </source>
</evidence>
<keyword evidence="3" id="KW-0560">Oxidoreductase</keyword>
<dbReference type="EMBL" id="RJKX01000013">
    <property type="protein sequence ID" value="ROQ00046.1"/>
    <property type="molecule type" value="Genomic_DNA"/>
</dbReference>
<dbReference type="GO" id="GO:0004022">
    <property type="term" value="F:alcohol dehydrogenase (NAD+) activity"/>
    <property type="evidence" value="ECO:0007669"/>
    <property type="project" value="UniProtKB-EC"/>
</dbReference>
<keyword evidence="12" id="KW-1185">Reference proteome</keyword>
<evidence type="ECO:0000313" key="12">
    <source>
        <dbReference type="Proteomes" id="UP000278222"/>
    </source>
</evidence>
<name>A0A3N1MFS5_9PROT</name>
<evidence type="ECO:0000259" key="9">
    <source>
        <dbReference type="Pfam" id="PF00465"/>
    </source>
</evidence>
<dbReference type="RefSeq" id="WP_123689368.1">
    <property type="nucleotide sequence ID" value="NZ_AP019700.1"/>
</dbReference>
<accession>A0A3N1MFS5</accession>
<dbReference type="CDD" id="cd14861">
    <property type="entry name" value="Fe-ADH-like"/>
    <property type="match status" value="1"/>
</dbReference>
<proteinExistence type="inferred from homology"/>
<dbReference type="InterPro" id="IPR039697">
    <property type="entry name" value="Alcohol_dehydrogenase_Fe"/>
</dbReference>
<evidence type="ECO:0000256" key="5">
    <source>
        <dbReference type="ARBA" id="ARBA00049164"/>
    </source>
</evidence>
<comment type="caution">
    <text evidence="11">The sequence shown here is derived from an EMBL/GenBank/DDBJ whole genome shotgun (WGS) entry which is preliminary data.</text>
</comment>
<dbReference type="OrthoDB" id="9815791at2"/>
<organism evidence="11 12">
    <name type="scientific">Stella humosa</name>
    <dbReference type="NCBI Taxonomy" id="94"/>
    <lineage>
        <taxon>Bacteria</taxon>
        <taxon>Pseudomonadati</taxon>
        <taxon>Pseudomonadota</taxon>
        <taxon>Alphaproteobacteria</taxon>
        <taxon>Rhodospirillales</taxon>
        <taxon>Stellaceae</taxon>
        <taxon>Stella</taxon>
    </lineage>
</organism>
<evidence type="ECO:0000256" key="6">
    <source>
        <dbReference type="ARBA" id="ARBA00049243"/>
    </source>
</evidence>
<evidence type="ECO:0000256" key="8">
    <source>
        <dbReference type="ARBA" id="ARBA00076680"/>
    </source>
</evidence>
<evidence type="ECO:0000259" key="10">
    <source>
        <dbReference type="Pfam" id="PF25137"/>
    </source>
</evidence>
<comment type="cofactor">
    <cofactor evidence="1">
        <name>Fe cation</name>
        <dbReference type="ChEBI" id="CHEBI:24875"/>
    </cofactor>
</comment>
<dbReference type="GO" id="GO:0046872">
    <property type="term" value="F:metal ion binding"/>
    <property type="evidence" value="ECO:0007669"/>
    <property type="project" value="InterPro"/>
</dbReference>
<dbReference type="Gene3D" id="3.40.50.1970">
    <property type="match status" value="1"/>
</dbReference>
<dbReference type="Pfam" id="PF00465">
    <property type="entry name" value="Fe-ADH"/>
    <property type="match status" value="1"/>
</dbReference>
<dbReference type="Proteomes" id="UP000278222">
    <property type="component" value="Unassembled WGS sequence"/>
</dbReference>
<dbReference type="FunFam" id="1.20.1090.10:FF:000001">
    <property type="entry name" value="Aldehyde-alcohol dehydrogenase"/>
    <property type="match status" value="1"/>
</dbReference>